<evidence type="ECO:0000313" key="3">
    <source>
        <dbReference type="EMBL" id="OHB15423.1"/>
    </source>
</evidence>
<feature type="domain" description="GerMN" evidence="2">
    <location>
        <begin position="75"/>
        <end position="166"/>
    </location>
</feature>
<dbReference type="Proteomes" id="UP000177697">
    <property type="component" value="Unassembled WGS sequence"/>
</dbReference>
<name>A0A1G2V1C5_9BACT</name>
<organism evidence="3 4">
    <name type="scientific">Candidatus Zambryskibacteria bacterium RIFOXYC1_FULL_39_10</name>
    <dbReference type="NCBI Taxonomy" id="1802779"/>
    <lineage>
        <taxon>Bacteria</taxon>
        <taxon>Candidatus Zambryskiibacteriota</taxon>
    </lineage>
</organism>
<keyword evidence="1" id="KW-0472">Membrane</keyword>
<proteinExistence type="predicted"/>
<dbReference type="Pfam" id="PF10646">
    <property type="entry name" value="Germane"/>
    <property type="match status" value="1"/>
</dbReference>
<evidence type="ECO:0000259" key="2">
    <source>
        <dbReference type="SMART" id="SM00909"/>
    </source>
</evidence>
<sequence>MPKLLKYFLYVLAGVAVILIVFKTFNDSVSNNSANAFEWEKEVNIYLSNSKMGSNDDCTKVFPVARKIINAETFGPGALEALLKGPTFEEVADGYSTTINDNILVQRFEILEKVAHVDFDSRFSEGMGGSCRVQAIRSQIEATLNALPDIDSVVISVNGETEGILEP</sequence>
<keyword evidence="1" id="KW-0812">Transmembrane</keyword>
<evidence type="ECO:0000313" key="4">
    <source>
        <dbReference type="Proteomes" id="UP000177697"/>
    </source>
</evidence>
<dbReference type="AlphaFoldDB" id="A0A1G2V1C5"/>
<protein>
    <recommendedName>
        <fullName evidence="2">GerMN domain-containing protein</fullName>
    </recommendedName>
</protein>
<dbReference type="InterPro" id="IPR019606">
    <property type="entry name" value="GerMN"/>
</dbReference>
<dbReference type="EMBL" id="MHWW01000009">
    <property type="protein sequence ID" value="OHB15423.1"/>
    <property type="molecule type" value="Genomic_DNA"/>
</dbReference>
<evidence type="ECO:0000256" key="1">
    <source>
        <dbReference type="SAM" id="Phobius"/>
    </source>
</evidence>
<comment type="caution">
    <text evidence="3">The sequence shown here is derived from an EMBL/GenBank/DDBJ whole genome shotgun (WGS) entry which is preliminary data.</text>
</comment>
<gene>
    <name evidence="3" type="ORF">A2431_04065</name>
</gene>
<dbReference type="SMART" id="SM00909">
    <property type="entry name" value="Germane"/>
    <property type="match status" value="1"/>
</dbReference>
<feature type="transmembrane region" description="Helical" evidence="1">
    <location>
        <begin position="7"/>
        <end position="25"/>
    </location>
</feature>
<accession>A0A1G2V1C5</accession>
<reference evidence="3 4" key="1">
    <citation type="journal article" date="2016" name="Nat. Commun.">
        <title>Thousands of microbial genomes shed light on interconnected biogeochemical processes in an aquifer system.</title>
        <authorList>
            <person name="Anantharaman K."/>
            <person name="Brown C.T."/>
            <person name="Hug L.A."/>
            <person name="Sharon I."/>
            <person name="Castelle C.J."/>
            <person name="Probst A.J."/>
            <person name="Thomas B.C."/>
            <person name="Singh A."/>
            <person name="Wilkins M.J."/>
            <person name="Karaoz U."/>
            <person name="Brodie E.L."/>
            <person name="Williams K.H."/>
            <person name="Hubbard S.S."/>
            <person name="Banfield J.F."/>
        </authorList>
    </citation>
    <scope>NUCLEOTIDE SEQUENCE [LARGE SCALE GENOMIC DNA]</scope>
</reference>
<keyword evidence="1" id="KW-1133">Transmembrane helix</keyword>